<name>W9CLY0_SCLBF</name>
<evidence type="ECO:0000313" key="1">
    <source>
        <dbReference type="EMBL" id="ESZ95535.1"/>
    </source>
</evidence>
<proteinExistence type="predicted"/>
<evidence type="ECO:0000313" key="2">
    <source>
        <dbReference type="Proteomes" id="UP000019487"/>
    </source>
</evidence>
<dbReference type="Proteomes" id="UP000019487">
    <property type="component" value="Unassembled WGS sequence"/>
</dbReference>
<accession>W9CLY0</accession>
<organism evidence="1 2">
    <name type="scientific">Sclerotinia borealis (strain F-4128)</name>
    <dbReference type="NCBI Taxonomy" id="1432307"/>
    <lineage>
        <taxon>Eukaryota</taxon>
        <taxon>Fungi</taxon>
        <taxon>Dikarya</taxon>
        <taxon>Ascomycota</taxon>
        <taxon>Pezizomycotina</taxon>
        <taxon>Leotiomycetes</taxon>
        <taxon>Helotiales</taxon>
        <taxon>Sclerotiniaceae</taxon>
        <taxon>Sclerotinia</taxon>
    </lineage>
</organism>
<dbReference type="AlphaFoldDB" id="W9CLY0"/>
<dbReference type="HOGENOM" id="CLU_2414541_0_0_1"/>
<keyword evidence="2" id="KW-1185">Reference proteome</keyword>
<dbReference type="EMBL" id="AYSA01000182">
    <property type="protein sequence ID" value="ESZ95535.1"/>
    <property type="molecule type" value="Genomic_DNA"/>
</dbReference>
<comment type="caution">
    <text evidence="1">The sequence shown here is derived from an EMBL/GenBank/DDBJ whole genome shotgun (WGS) entry which is preliminary data.</text>
</comment>
<gene>
    <name evidence="1" type="ORF">SBOR_4088</name>
</gene>
<sequence length="92" mass="9779">MNGHSNGMGKEKDRYVPVRRGRGGSGKWLDVVASILEPKLLLAVAPVRMCHRSNMVAEKERISQGIGGAGASEGEDLASSIDTTPGLKLHIL</sequence>
<protein>
    <submittedName>
        <fullName evidence="1">Uncharacterized protein</fullName>
    </submittedName>
</protein>
<reference evidence="1 2" key="1">
    <citation type="journal article" date="2014" name="Genome Announc.">
        <title>Draft genome sequence of Sclerotinia borealis, a psychrophilic plant pathogenic fungus.</title>
        <authorList>
            <person name="Mardanov A.V."/>
            <person name="Beletsky A.V."/>
            <person name="Kadnikov V.V."/>
            <person name="Ignatov A.N."/>
            <person name="Ravin N.V."/>
        </authorList>
    </citation>
    <scope>NUCLEOTIDE SEQUENCE [LARGE SCALE GENOMIC DNA]</scope>
    <source>
        <strain evidence="2">F-4157</strain>
    </source>
</reference>